<dbReference type="InterPro" id="IPR039309">
    <property type="entry name" value="BT1"/>
</dbReference>
<dbReference type="PhylomeDB" id="A0A0G4HBU1"/>
<organism evidence="8">
    <name type="scientific">Chromera velia CCMP2878</name>
    <dbReference type="NCBI Taxonomy" id="1169474"/>
    <lineage>
        <taxon>Eukaryota</taxon>
        <taxon>Sar</taxon>
        <taxon>Alveolata</taxon>
        <taxon>Colpodellida</taxon>
        <taxon>Chromeraceae</taxon>
        <taxon>Chromera</taxon>
    </lineage>
</organism>
<feature type="region of interest" description="Disordered" evidence="6">
    <location>
        <begin position="576"/>
        <end position="628"/>
    </location>
</feature>
<evidence type="ECO:0000313" key="8">
    <source>
        <dbReference type="EMBL" id="CEM41468.1"/>
    </source>
</evidence>
<feature type="transmembrane region" description="Helical" evidence="7">
    <location>
        <begin position="493"/>
        <end position="516"/>
    </location>
</feature>
<dbReference type="Pfam" id="PF03092">
    <property type="entry name" value="BT1"/>
    <property type="match status" value="1"/>
</dbReference>
<evidence type="ECO:0000256" key="6">
    <source>
        <dbReference type="SAM" id="MobiDB-lite"/>
    </source>
</evidence>
<dbReference type="PANTHER" id="PTHR31585:SF51">
    <property type="entry name" value="TRANSPORTER, PUTATIVE-RELATED"/>
    <property type="match status" value="1"/>
</dbReference>
<dbReference type="VEuPathDB" id="CryptoDB:Cvel_26039"/>
<feature type="region of interest" description="Disordered" evidence="6">
    <location>
        <begin position="530"/>
        <end position="553"/>
    </location>
</feature>
<feature type="transmembrane region" description="Helical" evidence="7">
    <location>
        <begin position="417"/>
        <end position="442"/>
    </location>
</feature>
<evidence type="ECO:0000256" key="5">
    <source>
        <dbReference type="ARBA" id="ARBA00023136"/>
    </source>
</evidence>
<feature type="transmembrane region" description="Helical" evidence="7">
    <location>
        <begin position="454"/>
        <end position="473"/>
    </location>
</feature>
<feature type="transmembrane region" description="Helical" evidence="7">
    <location>
        <begin position="65"/>
        <end position="92"/>
    </location>
</feature>
<name>A0A0G4HBU1_9ALVE</name>
<feature type="transmembrane region" description="Helical" evidence="7">
    <location>
        <begin position="310"/>
        <end position="331"/>
    </location>
</feature>
<comment type="subcellular location">
    <subcellularLocation>
        <location evidence="1">Membrane</location>
        <topology evidence="1">Multi-pass membrane protein</topology>
    </subcellularLocation>
</comment>
<sequence length="628" mass="70025">MAGRIGAFQEADMLSETANPSPLPAPSTQEKTKKLPQSAFVRFLKNLFNFREYLRRMCHVFGGKCVGFLTVYCIVDKGLMFGFFTALLLPFFNQYVDVAGDTFQDMYVMALLPWSMKGFFGSLSDVFPFLGFYKRHYMSSSTIVAIGAYITLTLLSIDFMRSAIAFVGFLLFLRQIQRAAVDMMVDGKVAEYMVKEPAIKADAVSYISGLMYTSMLVALACCVPLLKRNDGSGGRVMFIVFISGLGILLYPIQNLRGWLPEERVERAKANRVDWEKARRHWKLFTIALLTVVAALGMGVVQAVADDWARLGYLLGTGVLLMALYIHLSGAVDYWFTADGTCVPGGPDFSMLYYVLVSRFLGTFALIVSVWIFQALIAPKWTFRWAFMFGFFLKSVAALFDVVIVLRWNLAIGIPDRWWFVFGLSMLAETMEMFDFLAAMILISRVTDEGVESTTLATLTGFWNYAIALSRSLGTLLMRVSEIRTTVPCDFQNLPVLLLVGQVVLPLTLIPCIFWLIPNVKFDDPLEGYGQEEKERDEKKAGEGEEEVKKKVKSSGSMTEKIVGRLPTATTLGIPNLLMEGLSEASSEEDEDEESSSGVVITSFREVGQAEQEVDEFEGSVASERGPEG</sequence>
<dbReference type="AlphaFoldDB" id="A0A0G4HBU1"/>
<keyword evidence="2" id="KW-0813">Transport</keyword>
<keyword evidence="4 7" id="KW-1133">Transmembrane helix</keyword>
<proteinExistence type="predicted"/>
<feature type="compositionally biased region" description="Acidic residues" evidence="6">
    <location>
        <begin position="585"/>
        <end position="594"/>
    </location>
</feature>
<evidence type="ECO:0000256" key="7">
    <source>
        <dbReference type="SAM" id="Phobius"/>
    </source>
</evidence>
<gene>
    <name evidence="8" type="ORF">Cvel_26039</name>
</gene>
<evidence type="ECO:0000256" key="3">
    <source>
        <dbReference type="ARBA" id="ARBA00022692"/>
    </source>
</evidence>
<evidence type="ECO:0000256" key="4">
    <source>
        <dbReference type="ARBA" id="ARBA00022989"/>
    </source>
</evidence>
<dbReference type="GO" id="GO:0016020">
    <property type="term" value="C:membrane"/>
    <property type="evidence" value="ECO:0007669"/>
    <property type="project" value="UniProtKB-SubCell"/>
</dbReference>
<feature type="transmembrane region" description="Helical" evidence="7">
    <location>
        <begin position="351"/>
        <end position="372"/>
    </location>
</feature>
<feature type="transmembrane region" description="Helical" evidence="7">
    <location>
        <begin position="384"/>
        <end position="405"/>
    </location>
</feature>
<feature type="transmembrane region" description="Helical" evidence="7">
    <location>
        <begin position="145"/>
        <end position="173"/>
    </location>
</feature>
<feature type="compositionally biased region" description="Basic and acidic residues" evidence="6">
    <location>
        <begin position="530"/>
        <end position="548"/>
    </location>
</feature>
<dbReference type="PANTHER" id="PTHR31585">
    <property type="entry name" value="FOLATE-BIOPTERIN TRANSPORTER 1, CHLOROPLASTIC"/>
    <property type="match status" value="1"/>
</dbReference>
<accession>A0A0G4HBU1</accession>
<protein>
    <submittedName>
        <fullName evidence="8">Uncharacterized protein</fullName>
    </submittedName>
</protein>
<feature type="transmembrane region" description="Helical" evidence="7">
    <location>
        <begin position="283"/>
        <end position="303"/>
    </location>
</feature>
<feature type="transmembrane region" description="Helical" evidence="7">
    <location>
        <begin position="233"/>
        <end position="252"/>
    </location>
</feature>
<keyword evidence="5 7" id="KW-0472">Membrane</keyword>
<reference evidence="8" key="1">
    <citation type="submission" date="2014-11" db="EMBL/GenBank/DDBJ databases">
        <authorList>
            <person name="Otto D Thomas"/>
            <person name="Naeem Raeece"/>
        </authorList>
    </citation>
    <scope>NUCLEOTIDE SEQUENCE</scope>
</reference>
<keyword evidence="3 7" id="KW-0812">Transmembrane</keyword>
<evidence type="ECO:0000256" key="2">
    <source>
        <dbReference type="ARBA" id="ARBA00022448"/>
    </source>
</evidence>
<dbReference type="EMBL" id="CDMZ01002239">
    <property type="protein sequence ID" value="CEM41468.1"/>
    <property type="molecule type" value="Genomic_DNA"/>
</dbReference>
<evidence type="ECO:0000256" key="1">
    <source>
        <dbReference type="ARBA" id="ARBA00004141"/>
    </source>
</evidence>
<feature type="transmembrane region" description="Helical" evidence="7">
    <location>
        <begin position="203"/>
        <end position="226"/>
    </location>
</feature>